<dbReference type="AlphaFoldDB" id="A0A1I4RT94"/>
<feature type="region of interest" description="Disordered" evidence="5">
    <location>
        <begin position="203"/>
        <end position="239"/>
    </location>
</feature>
<dbReference type="GO" id="GO:0045152">
    <property type="term" value="F:antisigma factor binding"/>
    <property type="evidence" value="ECO:0007669"/>
    <property type="project" value="TreeGrafter"/>
</dbReference>
<dbReference type="Gene3D" id="2.50.20.10">
    <property type="entry name" value="Lipoprotein localisation LolA/LolB/LppX"/>
    <property type="match status" value="1"/>
</dbReference>
<keyword evidence="9" id="KW-1185">Reference proteome</keyword>
<gene>
    <name evidence="8" type="ORF">SAMN05421721_10971</name>
</gene>
<proteinExistence type="inferred from homology"/>
<dbReference type="PIRSF" id="PIRSF005427">
    <property type="entry name" value="RseB"/>
    <property type="match status" value="1"/>
</dbReference>
<accession>A0A1I4RT94</accession>
<evidence type="ECO:0000256" key="1">
    <source>
        <dbReference type="ARBA" id="ARBA00004418"/>
    </source>
</evidence>
<dbReference type="Pfam" id="PF03888">
    <property type="entry name" value="MucB_RseB"/>
    <property type="match status" value="1"/>
</dbReference>
<dbReference type="PANTHER" id="PTHR38782:SF1">
    <property type="entry name" value="SIGMA-E FACTOR REGULATORY PROTEIN RSEB"/>
    <property type="match status" value="1"/>
</dbReference>
<dbReference type="GO" id="GO:0032885">
    <property type="term" value="P:regulation of polysaccharide biosynthetic process"/>
    <property type="evidence" value="ECO:0007669"/>
    <property type="project" value="TreeGrafter"/>
</dbReference>
<dbReference type="InterPro" id="IPR005588">
    <property type="entry name" value="MucB_RseB"/>
</dbReference>
<feature type="compositionally biased region" description="Polar residues" evidence="5">
    <location>
        <begin position="218"/>
        <end position="227"/>
    </location>
</feature>
<dbReference type="InterPro" id="IPR033434">
    <property type="entry name" value="MucB/RseB_N"/>
</dbReference>
<evidence type="ECO:0000259" key="7">
    <source>
        <dbReference type="Pfam" id="PF17188"/>
    </source>
</evidence>
<dbReference type="Gene3D" id="3.30.200.100">
    <property type="entry name" value="MucB/RseB, C-terminal domain"/>
    <property type="match status" value="1"/>
</dbReference>
<dbReference type="PANTHER" id="PTHR38782">
    <property type="match status" value="1"/>
</dbReference>
<keyword evidence="3" id="KW-0732">Signal</keyword>
<dbReference type="STRING" id="195064.SAMN05421721_10971"/>
<dbReference type="GO" id="GO:0030288">
    <property type="term" value="C:outer membrane-bounded periplasmic space"/>
    <property type="evidence" value="ECO:0007669"/>
    <property type="project" value="TreeGrafter"/>
</dbReference>
<evidence type="ECO:0000313" key="9">
    <source>
        <dbReference type="Proteomes" id="UP000199556"/>
    </source>
</evidence>
<evidence type="ECO:0000256" key="5">
    <source>
        <dbReference type="SAM" id="MobiDB-lite"/>
    </source>
</evidence>
<comment type="subcellular location">
    <subcellularLocation>
        <location evidence="1">Periplasm</location>
    </subcellularLocation>
</comment>
<dbReference type="CDD" id="cd16327">
    <property type="entry name" value="RseB"/>
    <property type="match status" value="1"/>
</dbReference>
<dbReference type="InterPro" id="IPR033436">
    <property type="entry name" value="MucB/RseB_C"/>
</dbReference>
<evidence type="ECO:0000256" key="4">
    <source>
        <dbReference type="ARBA" id="ARBA00022764"/>
    </source>
</evidence>
<protein>
    <submittedName>
        <fullName evidence="8">Sigma E regulatory protein, MucB/RseB</fullName>
    </submittedName>
</protein>
<evidence type="ECO:0000256" key="3">
    <source>
        <dbReference type="ARBA" id="ARBA00022729"/>
    </source>
</evidence>
<organism evidence="8 9">
    <name type="scientific">Ectothiorhodospira mobilis</name>
    <dbReference type="NCBI Taxonomy" id="195064"/>
    <lineage>
        <taxon>Bacteria</taxon>
        <taxon>Pseudomonadati</taxon>
        <taxon>Pseudomonadota</taxon>
        <taxon>Gammaproteobacteria</taxon>
        <taxon>Chromatiales</taxon>
        <taxon>Ectothiorhodospiraceae</taxon>
        <taxon>Ectothiorhodospira</taxon>
    </lineage>
</organism>
<sequence length="334" mass="36177">MNESITQALRLGLGAAVLIHGVASAASGETGARALVEGMGAAVERLTYEGVLVVGRDGAMETLHVAHTHDDVHGPREHLMALTGVPREVFRSRDAVTCLAPRGVNHCLRPGDAMLGLPGVLPLHQESDEQEASYRFLLDGTDRVAGLPCHQVRIQPLDQLRYGYDLCIHEKTNLPLRGALLDGEGKVLEQFLFTRIAFPESLPGERFEPPEEDGRSVQRLSAVTPKTPSGEGQDWHLDTLPPGFRLQAAGLRRMDVSPEPVHHLMLSDGLATVSVFIAPAEGPESEQVRLLRSGPLHAASLTRDGRQVTVLGEVPGETVQRIARALRFSQEESP</sequence>
<evidence type="ECO:0000259" key="6">
    <source>
        <dbReference type="Pfam" id="PF03888"/>
    </source>
</evidence>
<dbReference type="Pfam" id="PF17188">
    <property type="entry name" value="MucB_RseB_C"/>
    <property type="match status" value="1"/>
</dbReference>
<feature type="domain" description="MucB/RseB C-terminal" evidence="7">
    <location>
        <begin position="232"/>
        <end position="326"/>
    </location>
</feature>
<dbReference type="EMBL" id="FOUO01000009">
    <property type="protein sequence ID" value="SFM55203.1"/>
    <property type="molecule type" value="Genomic_DNA"/>
</dbReference>
<feature type="compositionally biased region" description="Basic and acidic residues" evidence="5">
    <location>
        <begin position="203"/>
        <end position="216"/>
    </location>
</feature>
<dbReference type="RefSeq" id="WP_177217631.1">
    <property type="nucleotide sequence ID" value="NZ_FOUO01000009.1"/>
</dbReference>
<evidence type="ECO:0000313" key="8">
    <source>
        <dbReference type="EMBL" id="SFM55203.1"/>
    </source>
</evidence>
<reference evidence="8 9" key="1">
    <citation type="submission" date="2016-10" db="EMBL/GenBank/DDBJ databases">
        <authorList>
            <person name="de Groot N.N."/>
        </authorList>
    </citation>
    <scope>NUCLEOTIDE SEQUENCE [LARGE SCALE GENOMIC DNA]</scope>
    <source>
        <strain evidence="8 9">DSM 4180</strain>
    </source>
</reference>
<name>A0A1I4RT94_ECTMO</name>
<comment type="similarity">
    <text evidence="2">Belongs to the RseB family.</text>
</comment>
<evidence type="ECO:0000256" key="2">
    <source>
        <dbReference type="ARBA" id="ARBA00008150"/>
    </source>
</evidence>
<dbReference type="InterPro" id="IPR038484">
    <property type="entry name" value="MucB/RseB_C_sf"/>
</dbReference>
<keyword evidence="4" id="KW-0574">Periplasm</keyword>
<dbReference type="Proteomes" id="UP000199556">
    <property type="component" value="Unassembled WGS sequence"/>
</dbReference>
<feature type="domain" description="MucB/RseB N-terminal" evidence="6">
    <location>
        <begin position="32"/>
        <end position="209"/>
    </location>
</feature>